<feature type="region of interest" description="Disordered" evidence="11">
    <location>
        <begin position="80"/>
        <end position="105"/>
    </location>
</feature>
<feature type="repeat" description="MBT" evidence="10">
    <location>
        <begin position="554"/>
        <end position="679"/>
    </location>
</feature>
<dbReference type="CDD" id="cd20101">
    <property type="entry name" value="MBT_L3MBTL1-like_rpt1"/>
    <property type="match status" value="1"/>
</dbReference>
<feature type="region of interest" description="Disordered" evidence="11">
    <location>
        <begin position="170"/>
        <end position="192"/>
    </location>
</feature>
<evidence type="ECO:0000256" key="10">
    <source>
        <dbReference type="PROSITE-ProRule" id="PRU00459"/>
    </source>
</evidence>
<proteinExistence type="predicted"/>
<keyword evidence="5" id="KW-0862">Zinc</keyword>
<dbReference type="Pfam" id="PF00536">
    <property type="entry name" value="SAM_1"/>
    <property type="match status" value="1"/>
</dbReference>
<dbReference type="Gene3D" id="2.30.30.140">
    <property type="match status" value="3"/>
</dbReference>
<keyword evidence="3" id="KW-0677">Repeat</keyword>
<comment type="caution">
    <text evidence="13">The sequence shown here is derived from an EMBL/GenBank/DDBJ whole genome shotgun (WGS) entry which is preliminary data.</text>
</comment>
<name>A0A315V018_GAMAF</name>
<evidence type="ECO:0000259" key="12">
    <source>
        <dbReference type="PROSITE" id="PS50105"/>
    </source>
</evidence>
<dbReference type="InterPro" id="IPR050548">
    <property type="entry name" value="PcG_chromatin_remod_factors"/>
</dbReference>
<evidence type="ECO:0000256" key="8">
    <source>
        <dbReference type="ARBA" id="ARBA00023163"/>
    </source>
</evidence>
<dbReference type="Pfam" id="PF02820">
    <property type="entry name" value="MBT"/>
    <property type="match status" value="3"/>
</dbReference>
<dbReference type="PANTHER" id="PTHR12247:SF78">
    <property type="entry name" value="LETHAL(3)MALIGNANT BRAIN TUMOR-LIKE PROTEIN 4"/>
    <property type="match status" value="1"/>
</dbReference>
<evidence type="ECO:0000256" key="11">
    <source>
        <dbReference type="SAM" id="MobiDB-lite"/>
    </source>
</evidence>
<dbReference type="CDD" id="cd20103">
    <property type="entry name" value="MBT_L3MBTL1-like_rpt3"/>
    <property type="match status" value="1"/>
</dbReference>
<feature type="region of interest" description="Disordered" evidence="11">
    <location>
        <begin position="23"/>
        <end position="68"/>
    </location>
</feature>
<protein>
    <recommendedName>
        <fullName evidence="12">SAM domain-containing protein</fullName>
    </recommendedName>
</protein>
<dbReference type="SMART" id="SM00454">
    <property type="entry name" value="SAM"/>
    <property type="match status" value="1"/>
</dbReference>
<keyword evidence="8" id="KW-0804">Transcription</keyword>
<keyword evidence="9" id="KW-0539">Nucleus</keyword>
<dbReference type="EMBL" id="NHOQ01002580">
    <property type="protein sequence ID" value="PWA15693.1"/>
    <property type="molecule type" value="Genomic_DNA"/>
</dbReference>
<dbReference type="CDD" id="cd09582">
    <property type="entry name" value="SAM_Scm-like-3MBT3_4"/>
    <property type="match status" value="1"/>
</dbReference>
<feature type="compositionally biased region" description="Polar residues" evidence="11">
    <location>
        <begin position="91"/>
        <end position="100"/>
    </location>
</feature>
<dbReference type="Gene3D" id="1.10.150.50">
    <property type="entry name" value="Transcription Factor, Ets-1"/>
    <property type="match status" value="1"/>
</dbReference>
<sequence length="986" mass="108216">MKNLRGTDLGLNPAAASEPVLKLQSKQNHPTGSALRWVLPGWTGSGSGQEDISKTRDTAGAEVSGSGPTLVEFCQNRVHDSSDQNPEELLQSESGPTPGTGSVPAEHQVIRDQNSPARFWYQWDPSEPHAVIGLGQNLLPMDVPAVTRIITVEPGSGTGSSELRVSAAAAPRAGWSRRPGPAPEAPLPASEPRICTGSVSSVKVPLRRTRRVSDWSGSDQLSGLVSFCGGFETFLECRNRTGPVLVSTLVLVHQNFTLKVFADFRCDVVLMSERRRGEGTTEEDEEEMKNKVSSTQGTVLLLLVLRCDWLSQREEALLVLAAVPERAKGRGSSALSLHPGEPSSALNQVSLTCPDGRMSVPQDQSCPSRRTAFKVGMKLEGIDPLHPSMVCVLTVAEVIGCRLRLHIDGYSECYDFWVNADSPDIRPAGWCREHRHKLHPPKGHSETEFDWQDYLQSTGSVAAPPTLFTCRSTVCEFQVGMKLEAVDKKNPGLVCVASVADVINDRFLVHFDNWDDTYDYWCDSSSPYIHPVGWCEVQGRPLTAPQGHPSPEDFVWDDYLQETGSTAAPSSAFTLVSGGRARQTGDQSESSTRCLTAHSVPLSNQRAPHGFQVNHRLEAVDRRNPMLIRVATVTDTEDYRVKVHYDGWSTQLDVWMDSDHTDLHPMGWSQRTGHPLEPPPGQGAVGQRQVLGPKACLPPVGQGHPPCRPRLRECVPLPAAEASDTSKEPNIRDTTGTCPPTCPPTCPQCLRVSPFVPSAFGCPYSDINLRKEVVLPDRLGGERSVTLVPVSLSHLHRAGSREGLFLSSIFLSVLLSSRDVQVKQESTDVPLLPLGKRKRLPDRLTQPTKCLRVKQEEEELPLRTISPESSLQAVLHQSVFLSAMSAQPGRDLSLCWEQHRKLLPGVACLHADAVRRWTVQQVSDFVESLPGCEDQAQQFRDEQIDGRAFLLLTQRDIVRIMSIKLGPALKIYNSILMLRLFGMGGA</sequence>
<keyword evidence="7" id="KW-0805">Transcription regulation</keyword>
<dbReference type="GO" id="GO:0006325">
    <property type="term" value="P:chromatin organization"/>
    <property type="evidence" value="ECO:0007669"/>
    <property type="project" value="UniProtKB-KW"/>
</dbReference>
<dbReference type="InterPro" id="IPR013761">
    <property type="entry name" value="SAM/pointed_sf"/>
</dbReference>
<dbReference type="PROSITE" id="PS51079">
    <property type="entry name" value="MBT"/>
    <property type="match status" value="3"/>
</dbReference>
<evidence type="ECO:0000313" key="13">
    <source>
        <dbReference type="EMBL" id="PWA15693.1"/>
    </source>
</evidence>
<organism evidence="13 14">
    <name type="scientific">Gambusia affinis</name>
    <name type="common">Western mosquitofish</name>
    <name type="synonym">Heterandria affinis</name>
    <dbReference type="NCBI Taxonomy" id="33528"/>
    <lineage>
        <taxon>Eukaryota</taxon>
        <taxon>Metazoa</taxon>
        <taxon>Chordata</taxon>
        <taxon>Craniata</taxon>
        <taxon>Vertebrata</taxon>
        <taxon>Euteleostomi</taxon>
        <taxon>Actinopterygii</taxon>
        <taxon>Neopterygii</taxon>
        <taxon>Teleostei</taxon>
        <taxon>Neoteleostei</taxon>
        <taxon>Acanthomorphata</taxon>
        <taxon>Ovalentaria</taxon>
        <taxon>Atherinomorphae</taxon>
        <taxon>Cyprinodontiformes</taxon>
        <taxon>Poeciliidae</taxon>
        <taxon>Poeciliinae</taxon>
        <taxon>Gambusia</taxon>
    </lineage>
</organism>
<feature type="repeat" description="MBT" evidence="10">
    <location>
        <begin position="449"/>
        <end position="545"/>
    </location>
</feature>
<comment type="subcellular location">
    <subcellularLocation>
        <location evidence="1">Nucleus</location>
    </subcellularLocation>
</comment>
<gene>
    <name evidence="13" type="ORF">CCH79_00019582</name>
</gene>
<dbReference type="InterPro" id="IPR001660">
    <property type="entry name" value="SAM"/>
</dbReference>
<evidence type="ECO:0000256" key="1">
    <source>
        <dbReference type="ARBA" id="ARBA00004123"/>
    </source>
</evidence>
<evidence type="ECO:0000256" key="6">
    <source>
        <dbReference type="ARBA" id="ARBA00022853"/>
    </source>
</evidence>
<dbReference type="SUPFAM" id="SSF63748">
    <property type="entry name" value="Tudor/PWWP/MBT"/>
    <property type="match status" value="3"/>
</dbReference>
<keyword evidence="2" id="KW-0479">Metal-binding</keyword>
<dbReference type="SMART" id="SM00561">
    <property type="entry name" value="MBT"/>
    <property type="match status" value="3"/>
</dbReference>
<feature type="repeat" description="MBT" evidence="10">
    <location>
        <begin position="340"/>
        <end position="441"/>
    </location>
</feature>
<evidence type="ECO:0000256" key="9">
    <source>
        <dbReference type="ARBA" id="ARBA00023242"/>
    </source>
</evidence>
<dbReference type="GO" id="GO:0008270">
    <property type="term" value="F:zinc ion binding"/>
    <property type="evidence" value="ECO:0007669"/>
    <property type="project" value="UniProtKB-KW"/>
</dbReference>
<evidence type="ECO:0000313" key="14">
    <source>
        <dbReference type="Proteomes" id="UP000250572"/>
    </source>
</evidence>
<dbReference type="GO" id="GO:0005634">
    <property type="term" value="C:nucleus"/>
    <property type="evidence" value="ECO:0007669"/>
    <property type="project" value="UniProtKB-SubCell"/>
</dbReference>
<evidence type="ECO:0000256" key="7">
    <source>
        <dbReference type="ARBA" id="ARBA00023015"/>
    </source>
</evidence>
<evidence type="ECO:0000256" key="4">
    <source>
        <dbReference type="ARBA" id="ARBA00022771"/>
    </source>
</evidence>
<dbReference type="PANTHER" id="PTHR12247">
    <property type="entry name" value="POLYCOMB GROUP PROTEIN"/>
    <property type="match status" value="1"/>
</dbReference>
<evidence type="ECO:0000256" key="3">
    <source>
        <dbReference type="ARBA" id="ARBA00022737"/>
    </source>
</evidence>
<reference evidence="13 14" key="1">
    <citation type="journal article" date="2018" name="G3 (Bethesda)">
        <title>A High-Quality Reference Genome for the Invasive Mosquitofish Gambusia affinis Using a Chicago Library.</title>
        <authorList>
            <person name="Hoffberg S.L."/>
            <person name="Troendle N.J."/>
            <person name="Glenn T.C."/>
            <person name="Mahmud O."/>
            <person name="Louha S."/>
            <person name="Chalopin D."/>
            <person name="Bennetzen J.L."/>
            <person name="Mauricio R."/>
        </authorList>
    </citation>
    <scope>NUCLEOTIDE SEQUENCE [LARGE SCALE GENOMIC DNA]</scope>
    <source>
        <strain evidence="13">NE01/NJP1002.9</strain>
        <tissue evidence="13">Muscle</tissue>
    </source>
</reference>
<accession>A0A315V018</accession>
<dbReference type="SUPFAM" id="SSF47769">
    <property type="entry name" value="SAM/Pointed domain"/>
    <property type="match status" value="1"/>
</dbReference>
<dbReference type="FunFam" id="2.30.30.140:FF:000007">
    <property type="entry name" value="Lethal(3)malignant brain tumor-like protein 1"/>
    <property type="match status" value="1"/>
</dbReference>
<dbReference type="Proteomes" id="UP000250572">
    <property type="component" value="Unassembled WGS sequence"/>
</dbReference>
<keyword evidence="6" id="KW-0156">Chromatin regulator</keyword>
<dbReference type="PROSITE" id="PS50105">
    <property type="entry name" value="SAM_DOMAIN"/>
    <property type="match status" value="1"/>
</dbReference>
<dbReference type="GO" id="GO:0003682">
    <property type="term" value="F:chromatin binding"/>
    <property type="evidence" value="ECO:0007669"/>
    <property type="project" value="TreeGrafter"/>
</dbReference>
<dbReference type="GO" id="GO:0045892">
    <property type="term" value="P:negative regulation of DNA-templated transcription"/>
    <property type="evidence" value="ECO:0007669"/>
    <property type="project" value="TreeGrafter"/>
</dbReference>
<dbReference type="AlphaFoldDB" id="A0A315V018"/>
<keyword evidence="14" id="KW-1185">Reference proteome</keyword>
<keyword evidence="4" id="KW-0863">Zinc-finger</keyword>
<evidence type="ECO:0000256" key="2">
    <source>
        <dbReference type="ARBA" id="ARBA00022723"/>
    </source>
</evidence>
<evidence type="ECO:0000256" key="5">
    <source>
        <dbReference type="ARBA" id="ARBA00022833"/>
    </source>
</evidence>
<feature type="domain" description="SAM" evidence="12">
    <location>
        <begin position="917"/>
        <end position="981"/>
    </location>
</feature>
<dbReference type="InterPro" id="IPR004092">
    <property type="entry name" value="Mbt"/>
</dbReference>
<dbReference type="GO" id="GO:0042393">
    <property type="term" value="F:histone binding"/>
    <property type="evidence" value="ECO:0007669"/>
    <property type="project" value="TreeGrafter"/>
</dbReference>